<evidence type="ECO:0000313" key="2">
    <source>
        <dbReference type="Proteomes" id="UP000223968"/>
    </source>
</evidence>
<gene>
    <name evidence="1" type="ORF">AJ79_04886</name>
</gene>
<dbReference type="EMBL" id="PDNB01000073">
    <property type="protein sequence ID" value="PGH11385.1"/>
    <property type="molecule type" value="Genomic_DNA"/>
</dbReference>
<sequence length="193" mass="22097">MEERRRAFLKYLDLPTNTTAAWEFGNLVVEKAEESGVSRVLVFFKGSTLTHTPERQKQCDASWIPRELPTGRAKHWPSVALEAGYSESQAKLRRDMEFWLNRSCNEVQMGITVDIKRPSGKIFFTTWRRGTPVPPRTAARGKNGEQETISGDENITVPFSAIMLRDRAEGETDFILTREELLEVAEKVWFAMD</sequence>
<evidence type="ECO:0000313" key="1">
    <source>
        <dbReference type="EMBL" id="PGH11385.1"/>
    </source>
</evidence>
<keyword evidence="2" id="KW-1185">Reference proteome</keyword>
<accession>A0A2B7XR21</accession>
<organism evidence="1 2">
    <name type="scientific">Helicocarpus griseus UAMH5409</name>
    <dbReference type="NCBI Taxonomy" id="1447875"/>
    <lineage>
        <taxon>Eukaryota</taxon>
        <taxon>Fungi</taxon>
        <taxon>Dikarya</taxon>
        <taxon>Ascomycota</taxon>
        <taxon>Pezizomycotina</taxon>
        <taxon>Eurotiomycetes</taxon>
        <taxon>Eurotiomycetidae</taxon>
        <taxon>Onygenales</taxon>
        <taxon>Ajellomycetaceae</taxon>
        <taxon>Helicocarpus</taxon>
    </lineage>
</organism>
<dbReference type="AlphaFoldDB" id="A0A2B7XR21"/>
<reference evidence="1 2" key="1">
    <citation type="submission" date="2017-10" db="EMBL/GenBank/DDBJ databases">
        <title>Comparative genomics in systemic dimorphic fungi from Ajellomycetaceae.</title>
        <authorList>
            <person name="Munoz J.F."/>
            <person name="Mcewen J.G."/>
            <person name="Clay O.K."/>
            <person name="Cuomo C.A."/>
        </authorList>
    </citation>
    <scope>NUCLEOTIDE SEQUENCE [LARGE SCALE GENOMIC DNA]</scope>
    <source>
        <strain evidence="1 2">UAMH5409</strain>
    </source>
</reference>
<proteinExistence type="predicted"/>
<comment type="caution">
    <text evidence="1">The sequence shown here is derived from an EMBL/GenBank/DDBJ whole genome shotgun (WGS) entry which is preliminary data.</text>
</comment>
<dbReference type="Proteomes" id="UP000223968">
    <property type="component" value="Unassembled WGS sequence"/>
</dbReference>
<dbReference type="OrthoDB" id="4180362at2759"/>
<protein>
    <submittedName>
        <fullName evidence="1">Uncharacterized protein</fullName>
    </submittedName>
</protein>
<name>A0A2B7XR21_9EURO</name>